<comment type="caution">
    <text evidence="5">The sequence shown here is derived from an EMBL/GenBank/DDBJ whole genome shotgun (WGS) entry which is preliminary data.</text>
</comment>
<gene>
    <name evidence="5" type="ORF">ENL71_10100</name>
</gene>
<dbReference type="GO" id="GO:0008233">
    <property type="term" value="F:peptidase activity"/>
    <property type="evidence" value="ECO:0007669"/>
    <property type="project" value="UniProtKB-KW"/>
</dbReference>
<dbReference type="Gene3D" id="2.40.30.10">
    <property type="entry name" value="Translation factors"/>
    <property type="match status" value="1"/>
</dbReference>
<dbReference type="EMBL" id="DRUZ01000114">
    <property type="protein sequence ID" value="HHS02799.1"/>
    <property type="molecule type" value="Genomic_DNA"/>
</dbReference>
<evidence type="ECO:0000256" key="1">
    <source>
        <dbReference type="ARBA" id="ARBA00022670"/>
    </source>
</evidence>
<feature type="domain" description="Peptidase family U32 C-terminal" evidence="4">
    <location>
        <begin position="323"/>
        <end position="404"/>
    </location>
</feature>
<dbReference type="InterPro" id="IPR032525">
    <property type="entry name" value="Peptidase_U32_C"/>
</dbReference>
<dbReference type="PROSITE" id="PS01276">
    <property type="entry name" value="PEPTIDASE_U32"/>
    <property type="match status" value="1"/>
</dbReference>
<organism evidence="5">
    <name type="scientific">Caldicellulosiruptor owensensis</name>
    <dbReference type="NCBI Taxonomy" id="55205"/>
    <lineage>
        <taxon>Bacteria</taxon>
        <taxon>Bacillati</taxon>
        <taxon>Bacillota</taxon>
        <taxon>Bacillota incertae sedis</taxon>
        <taxon>Caldicellulosiruptorales</taxon>
        <taxon>Caldicellulosiruptoraceae</taxon>
        <taxon>Caldicellulosiruptor</taxon>
    </lineage>
</organism>
<accession>A0A7C5Z8K4</accession>
<dbReference type="AlphaFoldDB" id="A0A7C5Z8K4"/>
<evidence type="ECO:0000313" key="5">
    <source>
        <dbReference type="EMBL" id="HHS02799.1"/>
    </source>
</evidence>
<keyword evidence="2" id="KW-0378">Hydrolase</keyword>
<proteinExistence type="inferred from homology"/>
<protein>
    <submittedName>
        <fullName evidence="5">U32 family peptidase</fullName>
    </submittedName>
</protein>
<dbReference type="Pfam" id="PF01136">
    <property type="entry name" value="Peptidase_U32"/>
    <property type="match status" value="1"/>
</dbReference>
<sequence length="409" mass="47448">MMKVKKPELVAPAGDLEKLKTAILYGADSVYIGGKEFGLRKYADNFDFDEMKEGIDFAHKYGKKVYLTANIFARNEDIRKIDEFFNIIKDFEFDGIIVSDPGIFMKAKKLGIPIHISTQANTTNYESARFWHQLGAKRIVLARELSLDEIKEIRENIPESLELEAFVHGAVCISYSGRCFLSAYMTYRDANRGECAHPCRYKYYIMEEKRPGQYFEVFEDVDGTYIFNSKDLCMVEHIDKLVFAGIDAFKIEGRMKSSFYVATVVSVYRKAIDKFMKDPEHFEPEQEWFEEIAKCSHRSYTTNFYFGKPGANDYRFESSKYVREYEFVGIVKEVLNDGWAVVEQRNRFFKGDTVEVMLPDGTYFVQKLNNIYDLEGTPLDVVPHAQQLTKIKFDRPVAEFAMLRKKIGN</sequence>
<name>A0A7C5Z8K4_9FIRM</name>
<dbReference type="PANTHER" id="PTHR30217">
    <property type="entry name" value="PEPTIDASE U32 FAMILY"/>
    <property type="match status" value="1"/>
</dbReference>
<reference evidence="5" key="1">
    <citation type="journal article" date="2020" name="mSystems">
        <title>Genome- and Community-Level Interaction Insights into Carbon Utilization and Element Cycling Functions of Hydrothermarchaeota in Hydrothermal Sediment.</title>
        <authorList>
            <person name="Zhou Z."/>
            <person name="Liu Y."/>
            <person name="Xu W."/>
            <person name="Pan J."/>
            <person name="Luo Z.H."/>
            <person name="Li M."/>
        </authorList>
    </citation>
    <scope>NUCLEOTIDE SEQUENCE [LARGE SCALE GENOMIC DNA]</scope>
    <source>
        <strain evidence="5">SpSt-102</strain>
    </source>
</reference>
<keyword evidence="1" id="KW-0645">Protease</keyword>
<comment type="similarity">
    <text evidence="3">Belongs to the peptidase U32 family.</text>
</comment>
<dbReference type="InterPro" id="IPR001539">
    <property type="entry name" value="Peptidase_U32"/>
</dbReference>
<evidence type="ECO:0000256" key="2">
    <source>
        <dbReference type="ARBA" id="ARBA00022801"/>
    </source>
</evidence>
<evidence type="ECO:0000256" key="3">
    <source>
        <dbReference type="ARBA" id="ARBA00038374"/>
    </source>
</evidence>
<dbReference type="PANTHER" id="PTHR30217:SF6">
    <property type="entry name" value="TRNA HYDROXYLATION PROTEIN P"/>
    <property type="match status" value="1"/>
</dbReference>
<dbReference type="Pfam" id="PF16325">
    <property type="entry name" value="Peptidase_U32_C"/>
    <property type="match status" value="1"/>
</dbReference>
<dbReference type="InterPro" id="IPR051454">
    <property type="entry name" value="RNA/ubiquinone_mod_enzymes"/>
</dbReference>
<evidence type="ECO:0000259" key="4">
    <source>
        <dbReference type="Pfam" id="PF16325"/>
    </source>
</evidence>
<dbReference type="GO" id="GO:0006508">
    <property type="term" value="P:proteolysis"/>
    <property type="evidence" value="ECO:0007669"/>
    <property type="project" value="UniProtKB-KW"/>
</dbReference>